<evidence type="ECO:0000313" key="2">
    <source>
        <dbReference type="EnsemblPlants" id="PGSC0003DMT400087812"/>
    </source>
</evidence>
<keyword evidence="3" id="KW-1185">Reference proteome</keyword>
<dbReference type="EnsemblPlants" id="PGSC0003DMT400087812">
    <property type="protein sequence ID" value="PGSC0003DMT400087812"/>
    <property type="gene ID" value="PGSC0003DMG400037383"/>
</dbReference>
<dbReference type="InParanoid" id="M1DEL7"/>
<dbReference type="AlphaFoldDB" id="M1DEL7"/>
<feature type="region of interest" description="Disordered" evidence="1">
    <location>
        <begin position="22"/>
        <end position="60"/>
    </location>
</feature>
<protein>
    <submittedName>
        <fullName evidence="2">'chromo' domain containing protein</fullName>
    </submittedName>
</protein>
<dbReference type="PaxDb" id="4113-PGSC0003DMT400087812"/>
<accession>M1DEL7</accession>
<dbReference type="Proteomes" id="UP000011115">
    <property type="component" value="Unassembled WGS sequence"/>
</dbReference>
<reference evidence="2" key="2">
    <citation type="submission" date="2015-06" db="UniProtKB">
        <authorList>
            <consortium name="EnsemblPlants"/>
        </authorList>
    </citation>
    <scope>IDENTIFICATION</scope>
    <source>
        <strain evidence="2">DM1-3 516 R44</strain>
    </source>
</reference>
<dbReference type="Gramene" id="PGSC0003DMT400087812">
    <property type="protein sequence ID" value="PGSC0003DMT400087812"/>
    <property type="gene ID" value="PGSC0003DMG400037383"/>
</dbReference>
<evidence type="ECO:0000313" key="3">
    <source>
        <dbReference type="Proteomes" id="UP000011115"/>
    </source>
</evidence>
<name>M1DEL7_SOLTU</name>
<proteinExistence type="predicted"/>
<dbReference type="HOGENOM" id="CLU_059105_2_0_1"/>
<reference evidence="3" key="1">
    <citation type="journal article" date="2011" name="Nature">
        <title>Genome sequence and analysis of the tuber crop potato.</title>
        <authorList>
            <consortium name="The Potato Genome Sequencing Consortium"/>
        </authorList>
    </citation>
    <scope>NUCLEOTIDE SEQUENCE [LARGE SCALE GENOMIC DNA]</scope>
    <source>
        <strain evidence="3">cv. DM1-3 516 R44</strain>
    </source>
</reference>
<sequence>MVNTGCNNVRPVAPVNAPVEEFATRGRGQGRGRSRERVSSTKEGVPVENAPRNEAPTMHHEEIEENINVENVEEVLQEKEVQAETICIPLIDQVLAQQIMSFLKGLVGPGVLSSVQAPQATANPPIVITVCNVGGTGGIDSFFRPLLGSVMTGDTGKYIGGAIINEGIGESALVKASENPSLVKESENPLLLTALDGSVQISPMSATP</sequence>
<evidence type="ECO:0000256" key="1">
    <source>
        <dbReference type="SAM" id="MobiDB-lite"/>
    </source>
</evidence>
<organism evidence="2 3">
    <name type="scientific">Solanum tuberosum</name>
    <name type="common">Potato</name>
    <dbReference type="NCBI Taxonomy" id="4113"/>
    <lineage>
        <taxon>Eukaryota</taxon>
        <taxon>Viridiplantae</taxon>
        <taxon>Streptophyta</taxon>
        <taxon>Embryophyta</taxon>
        <taxon>Tracheophyta</taxon>
        <taxon>Spermatophyta</taxon>
        <taxon>Magnoliopsida</taxon>
        <taxon>eudicotyledons</taxon>
        <taxon>Gunneridae</taxon>
        <taxon>Pentapetalae</taxon>
        <taxon>asterids</taxon>
        <taxon>lamiids</taxon>
        <taxon>Solanales</taxon>
        <taxon>Solanaceae</taxon>
        <taxon>Solanoideae</taxon>
        <taxon>Solaneae</taxon>
        <taxon>Solanum</taxon>
    </lineage>
</organism>